<gene>
    <name evidence="1" type="ORF">T4D_3972</name>
</gene>
<proteinExistence type="predicted"/>
<keyword evidence="2" id="KW-1185">Reference proteome</keyword>
<organism evidence="1 2">
    <name type="scientific">Trichinella pseudospiralis</name>
    <name type="common">Parasitic roundworm</name>
    <dbReference type="NCBI Taxonomy" id="6337"/>
    <lineage>
        <taxon>Eukaryota</taxon>
        <taxon>Metazoa</taxon>
        <taxon>Ecdysozoa</taxon>
        <taxon>Nematoda</taxon>
        <taxon>Enoplea</taxon>
        <taxon>Dorylaimia</taxon>
        <taxon>Trichinellida</taxon>
        <taxon>Trichinellidae</taxon>
        <taxon>Trichinella</taxon>
    </lineage>
</organism>
<dbReference type="OrthoDB" id="5927760at2759"/>
<protein>
    <submittedName>
        <fullName evidence="1">Uncharacterized protein</fullName>
    </submittedName>
</protein>
<sequence>MLRLVEATPQAMPQAEYRKFRIFKNIAPGFAPRLRLRPNKNLHIPSGCASGNFFAQYLPLGAYANFYSPSSVASGQICKFI</sequence>
<name>A0A0V1F234_TRIPS</name>
<dbReference type="AlphaFoldDB" id="A0A0V1F234"/>
<evidence type="ECO:0000313" key="1">
    <source>
        <dbReference type="EMBL" id="KRY80166.1"/>
    </source>
</evidence>
<reference evidence="1 2" key="1">
    <citation type="submission" date="2015-01" db="EMBL/GenBank/DDBJ databases">
        <title>Evolution of Trichinella species and genotypes.</title>
        <authorList>
            <person name="Korhonen P.K."/>
            <person name="Edoardo P."/>
            <person name="Giuseppe L.R."/>
            <person name="Gasser R.B."/>
        </authorList>
    </citation>
    <scope>NUCLEOTIDE SEQUENCE [LARGE SCALE GENOMIC DNA]</scope>
    <source>
        <strain evidence="1">ISS470</strain>
    </source>
</reference>
<comment type="caution">
    <text evidence="1">The sequence shown here is derived from an EMBL/GenBank/DDBJ whole genome shotgun (WGS) entry which is preliminary data.</text>
</comment>
<dbReference type="EMBL" id="JYDT01000740">
    <property type="protein sequence ID" value="KRY80166.1"/>
    <property type="molecule type" value="Genomic_DNA"/>
</dbReference>
<evidence type="ECO:0000313" key="2">
    <source>
        <dbReference type="Proteomes" id="UP000054995"/>
    </source>
</evidence>
<accession>A0A0V1F234</accession>
<dbReference type="Proteomes" id="UP000054995">
    <property type="component" value="Unassembled WGS sequence"/>
</dbReference>